<dbReference type="Proteomes" id="UP000183040">
    <property type="component" value="Unassembled WGS sequence"/>
</dbReference>
<dbReference type="RefSeq" id="WP_074706287.1">
    <property type="nucleotide sequence ID" value="NZ_FNRP01000010.1"/>
</dbReference>
<gene>
    <name evidence="1" type="ORF">SAMN04487924_110165</name>
</gene>
<evidence type="ECO:0000313" key="2">
    <source>
        <dbReference type="Proteomes" id="UP000183040"/>
    </source>
</evidence>
<dbReference type="EMBL" id="FNRP01000010">
    <property type="protein sequence ID" value="SEA67366.1"/>
    <property type="molecule type" value="Genomic_DNA"/>
</dbReference>
<reference evidence="1 2" key="1">
    <citation type="submission" date="2016-10" db="EMBL/GenBank/DDBJ databases">
        <authorList>
            <person name="de Groot N.N."/>
        </authorList>
    </citation>
    <scope>NUCLEOTIDE SEQUENCE [LARGE SCALE GENOMIC DNA]</scope>
    <source>
        <strain evidence="1 2">NLAE-zl-G339</strain>
    </source>
</reference>
<proteinExistence type="predicted"/>
<evidence type="ECO:0000313" key="1">
    <source>
        <dbReference type="EMBL" id="SEA67366.1"/>
    </source>
</evidence>
<protein>
    <submittedName>
        <fullName evidence="1">Uncharacterized protein</fullName>
    </submittedName>
</protein>
<organism evidence="1 2">
    <name type="scientific">Bacteroides xylanisolvens</name>
    <dbReference type="NCBI Taxonomy" id="371601"/>
    <lineage>
        <taxon>Bacteria</taxon>
        <taxon>Pseudomonadati</taxon>
        <taxon>Bacteroidota</taxon>
        <taxon>Bacteroidia</taxon>
        <taxon>Bacteroidales</taxon>
        <taxon>Bacteroidaceae</taxon>
        <taxon>Bacteroides</taxon>
    </lineage>
</organism>
<name>A0A1H4D4A9_9BACE</name>
<sequence length="444" mass="52866">METNDRQIIFNRQFFIDLAKNAELNVSHIRELFEVENHEIVVGDKLLDMLVDVQSQFERLEAMGDDEFRAFHIEIPRPTLDEWGNCEEEIADGEYKNHEEYIEDWESYNPMETYWFHVSVARYNEYRSLIFNNKKLRHFVITNRSSYALRESGFQNGQWYEDCLTKIFSYLKILIDAIVSNPDGYNEYVSNNLPYQLRYGRIARKDFNRIEPRFKIEVEDREWAIKALEASIRNEIAEPLSTMTIRQYCKYFRIGHEVYVRYHQKISPKYTRRIILEDIPDELYDVAYYNKAEFKQIDDKYNLDSEADFKKFARDHYGELGFSRLNICASNFQRKGWVIDVYNSYSANIDVAIDVATAIYKSGAPLDISDAEKLLKILNEEDYVGLLPRTFHDYMNHHDEGTVYELPWEYQLSDKSESLLTKAQYDEIISLAEWDEIEKIKVKK</sequence>
<accession>A0A1H4D4A9</accession>
<dbReference type="AlphaFoldDB" id="A0A1H4D4A9"/>